<evidence type="ECO:0000256" key="3">
    <source>
        <dbReference type="ARBA" id="ARBA00022552"/>
    </source>
</evidence>
<dbReference type="GO" id="GO:0000460">
    <property type="term" value="P:maturation of 5.8S rRNA"/>
    <property type="evidence" value="ECO:0007669"/>
    <property type="project" value="TreeGrafter"/>
</dbReference>
<dbReference type="InterPro" id="IPR007146">
    <property type="entry name" value="Sas10/Utp3/C1D"/>
</dbReference>
<name>A0A316VKH8_9BASI</name>
<dbReference type="GO" id="GO:0005730">
    <property type="term" value="C:nucleolus"/>
    <property type="evidence" value="ECO:0007669"/>
    <property type="project" value="TreeGrafter"/>
</dbReference>
<dbReference type="PANTHER" id="PTHR15341:SF3">
    <property type="entry name" value="NUCLEAR NUCLEIC ACID-BINDING PROTEIN C1D"/>
    <property type="match status" value="1"/>
</dbReference>
<dbReference type="InterPro" id="IPR011082">
    <property type="entry name" value="Exosome-assoc_fac/DNA_repair"/>
</dbReference>
<keyword evidence="4 6" id="KW-0694">RNA-binding</keyword>
<dbReference type="AlphaFoldDB" id="A0A316VKH8"/>
<dbReference type="GO" id="GO:0000178">
    <property type="term" value="C:exosome (RNase complex)"/>
    <property type="evidence" value="ECO:0007669"/>
    <property type="project" value="TreeGrafter"/>
</dbReference>
<evidence type="ECO:0000256" key="1">
    <source>
        <dbReference type="ARBA" id="ARBA00004123"/>
    </source>
</evidence>
<evidence type="ECO:0000313" key="9">
    <source>
        <dbReference type="Proteomes" id="UP000245771"/>
    </source>
</evidence>
<dbReference type="PANTHER" id="PTHR15341">
    <property type="entry name" value="SUN-COR STEROID HORMONE RECEPTOR CO-REPRESSOR"/>
    <property type="match status" value="1"/>
</dbReference>
<evidence type="ECO:0000256" key="4">
    <source>
        <dbReference type="ARBA" id="ARBA00022884"/>
    </source>
</evidence>
<dbReference type="GeneID" id="37020673"/>
<sequence length="223" mass="24179">MSSLKSPAPIVKQLRSLLQDLNQSLDPITSQSLDKLTSTLESRTKAGTSSNDVILSGRLESAQVQSSLAYILLDLVWILLKVNGTDPASHPVTAELKRVEQYLKKVHETDKDVIAANFKNDQGSHRIDQAKASRFIKGALGSNNGNQSTGKRTVFAEDGTVQKVVPVGSEEAEPETEAGSTSKKGGAGEHDVGEDENGKWEQPKSKRRKSEKGEKKKSGRKSK</sequence>
<comment type="similarity">
    <text evidence="2 6">Belongs to the C1D family.</text>
</comment>
<keyword evidence="5 6" id="KW-0539">Nucleus</keyword>
<evidence type="ECO:0000256" key="7">
    <source>
        <dbReference type="SAM" id="MobiDB-lite"/>
    </source>
</evidence>
<reference evidence="8 9" key="1">
    <citation type="journal article" date="2018" name="Mol. Biol. Evol.">
        <title>Broad Genomic Sampling Reveals a Smut Pathogenic Ancestry of the Fungal Clade Ustilaginomycotina.</title>
        <authorList>
            <person name="Kijpornyongpan T."/>
            <person name="Mondo S.J."/>
            <person name="Barry K."/>
            <person name="Sandor L."/>
            <person name="Lee J."/>
            <person name="Lipzen A."/>
            <person name="Pangilinan J."/>
            <person name="LaButti K."/>
            <person name="Hainaut M."/>
            <person name="Henrissat B."/>
            <person name="Grigoriev I.V."/>
            <person name="Spatafora J.W."/>
            <person name="Aime M.C."/>
        </authorList>
    </citation>
    <scope>NUCLEOTIDE SEQUENCE [LARGE SCALE GENOMIC DNA]</scope>
    <source>
        <strain evidence="8 9">MCA 3882</strain>
    </source>
</reference>
<accession>A0A316VKH8</accession>
<evidence type="ECO:0000256" key="2">
    <source>
        <dbReference type="ARBA" id="ARBA00009154"/>
    </source>
</evidence>
<dbReference type="GO" id="GO:0003723">
    <property type="term" value="F:RNA binding"/>
    <property type="evidence" value="ECO:0007669"/>
    <property type="project" value="UniProtKB-UniRule"/>
</dbReference>
<keyword evidence="9" id="KW-1185">Reference proteome</keyword>
<dbReference type="InParanoid" id="A0A316VKH8"/>
<dbReference type="OrthoDB" id="1421013at2759"/>
<proteinExistence type="inferred from homology"/>
<comment type="subcellular location">
    <subcellularLocation>
        <location evidence="1 6">Nucleus</location>
    </subcellularLocation>
</comment>
<feature type="compositionally biased region" description="Basic and acidic residues" evidence="7">
    <location>
        <begin position="186"/>
        <end position="204"/>
    </location>
</feature>
<comment type="function">
    <text evidence="6">Required for exosome-dependent processing of pre-rRNA and small nucleolar RNA (snRNA) precursors. Involved in processing of 35S pre-rRNA at the A0, A1 and A2 sites.</text>
</comment>
<dbReference type="GO" id="GO:0003677">
    <property type="term" value="F:DNA binding"/>
    <property type="evidence" value="ECO:0007669"/>
    <property type="project" value="TreeGrafter"/>
</dbReference>
<gene>
    <name evidence="8" type="ORF">FA14DRAFT_160927</name>
</gene>
<evidence type="ECO:0000256" key="5">
    <source>
        <dbReference type="ARBA" id="ARBA00023242"/>
    </source>
</evidence>
<evidence type="ECO:0000313" key="8">
    <source>
        <dbReference type="EMBL" id="PWN36015.1"/>
    </source>
</evidence>
<feature type="compositionally biased region" description="Polar residues" evidence="7">
    <location>
        <begin position="141"/>
        <end position="151"/>
    </location>
</feature>
<dbReference type="STRING" id="1280837.A0A316VKH8"/>
<dbReference type="RefSeq" id="XP_025356317.1">
    <property type="nucleotide sequence ID" value="XM_025498892.1"/>
</dbReference>
<protein>
    <recommendedName>
        <fullName evidence="6">Exosome complex protein</fullName>
    </recommendedName>
</protein>
<dbReference type="Proteomes" id="UP000245771">
    <property type="component" value="Unassembled WGS sequence"/>
</dbReference>
<feature type="region of interest" description="Disordered" evidence="7">
    <location>
        <begin position="138"/>
        <end position="223"/>
    </location>
</feature>
<dbReference type="Pfam" id="PF04000">
    <property type="entry name" value="Sas10_Utp3"/>
    <property type="match status" value="1"/>
</dbReference>
<dbReference type="EMBL" id="KZ819603">
    <property type="protein sequence ID" value="PWN36015.1"/>
    <property type="molecule type" value="Genomic_DNA"/>
</dbReference>
<keyword evidence="3 6" id="KW-0698">rRNA processing</keyword>
<dbReference type="GO" id="GO:0010468">
    <property type="term" value="P:regulation of gene expression"/>
    <property type="evidence" value="ECO:0007669"/>
    <property type="project" value="TreeGrafter"/>
</dbReference>
<evidence type="ECO:0000256" key="6">
    <source>
        <dbReference type="RuleBase" id="RU368003"/>
    </source>
</evidence>
<organism evidence="8 9">
    <name type="scientific">Meira miltonrushii</name>
    <dbReference type="NCBI Taxonomy" id="1280837"/>
    <lineage>
        <taxon>Eukaryota</taxon>
        <taxon>Fungi</taxon>
        <taxon>Dikarya</taxon>
        <taxon>Basidiomycota</taxon>
        <taxon>Ustilaginomycotina</taxon>
        <taxon>Exobasidiomycetes</taxon>
        <taxon>Exobasidiales</taxon>
        <taxon>Brachybasidiaceae</taxon>
        <taxon>Meira</taxon>
    </lineage>
</organism>